<organism evidence="2 3">
    <name type="scientific">Acer negundo</name>
    <name type="common">Box elder</name>
    <dbReference type="NCBI Taxonomy" id="4023"/>
    <lineage>
        <taxon>Eukaryota</taxon>
        <taxon>Viridiplantae</taxon>
        <taxon>Streptophyta</taxon>
        <taxon>Embryophyta</taxon>
        <taxon>Tracheophyta</taxon>
        <taxon>Spermatophyta</taxon>
        <taxon>Magnoliopsida</taxon>
        <taxon>eudicotyledons</taxon>
        <taxon>Gunneridae</taxon>
        <taxon>Pentapetalae</taxon>
        <taxon>rosids</taxon>
        <taxon>malvids</taxon>
        <taxon>Sapindales</taxon>
        <taxon>Sapindaceae</taxon>
        <taxon>Hippocastanoideae</taxon>
        <taxon>Acereae</taxon>
        <taxon>Acer</taxon>
    </lineage>
</organism>
<gene>
    <name evidence="2" type="ORF">LWI28_025871</name>
</gene>
<comment type="caution">
    <text evidence="2">The sequence shown here is derived from an EMBL/GenBank/DDBJ whole genome shotgun (WGS) entry which is preliminary data.</text>
</comment>
<dbReference type="Gene3D" id="3.40.395.10">
    <property type="entry name" value="Adenoviral Proteinase, Chain A"/>
    <property type="match status" value="1"/>
</dbReference>
<reference evidence="2" key="1">
    <citation type="journal article" date="2022" name="Plant J.">
        <title>Strategies of tolerance reflected in two North American maple genomes.</title>
        <authorList>
            <person name="McEvoy S.L."/>
            <person name="Sezen U.U."/>
            <person name="Trouern-Trend A."/>
            <person name="McMahon S.M."/>
            <person name="Schaberg P.G."/>
            <person name="Yang J."/>
            <person name="Wegrzyn J.L."/>
            <person name="Swenson N.G."/>
        </authorList>
    </citation>
    <scope>NUCLEOTIDE SEQUENCE</scope>
    <source>
        <strain evidence="2">91603</strain>
    </source>
</reference>
<keyword evidence="3" id="KW-1185">Reference proteome</keyword>
<evidence type="ECO:0000313" key="2">
    <source>
        <dbReference type="EMBL" id="KAI9162296.1"/>
    </source>
</evidence>
<accession>A0AAD5NKH9</accession>
<sequence length="353" mass="41022">MRQGKNMYHHRISRRGYANLEVELGTKKKPQSAEECLSPPLVNSLIGYANRLIDENGVIEIHMEAGIIDNGYGCFYLMGDDILQFCEMEEISVIAMLTYMRLLYEELKNCNMDDMYRFVEPSTLYEETGYKNDHRAHELLSRMMVVGPHQLLLLPFNAGNHWMLVIMDPHDFMVYFLDSLGNKPCQNLKNFISLAFTMFAEKIGKKDTKCITWRMIRDELIDKRKGALSTFGSQDVLTMALETPEHIEEDPRLLDQEQISSNKKKNKIQEQISSNNNKKKISLVKKKKKKLDPIADLHLKSKEEEDRSKRESTSHLLWHEEEEEEDLKAYPRLKSDRCHTSFGLREADPAVLS</sequence>
<reference evidence="2" key="2">
    <citation type="submission" date="2023-02" db="EMBL/GenBank/DDBJ databases">
        <authorList>
            <person name="Swenson N.G."/>
            <person name="Wegrzyn J.L."/>
            <person name="Mcevoy S.L."/>
        </authorList>
    </citation>
    <scope>NUCLEOTIDE SEQUENCE</scope>
    <source>
        <strain evidence="2">91603</strain>
        <tissue evidence="2">Leaf</tissue>
    </source>
</reference>
<protein>
    <recommendedName>
        <fullName evidence="4">Ubiquitin-like protease family profile domain-containing protein</fullName>
    </recommendedName>
</protein>
<feature type="region of interest" description="Disordered" evidence="1">
    <location>
        <begin position="247"/>
        <end position="276"/>
    </location>
</feature>
<feature type="compositionally biased region" description="Basic and acidic residues" evidence="1">
    <location>
        <begin position="294"/>
        <end position="319"/>
    </location>
</feature>
<dbReference type="SUPFAM" id="SSF54001">
    <property type="entry name" value="Cysteine proteinases"/>
    <property type="match status" value="1"/>
</dbReference>
<dbReference type="AlphaFoldDB" id="A0AAD5NKH9"/>
<dbReference type="EMBL" id="JAJSOW010000106">
    <property type="protein sequence ID" value="KAI9162296.1"/>
    <property type="molecule type" value="Genomic_DNA"/>
</dbReference>
<name>A0AAD5NKH9_ACENE</name>
<evidence type="ECO:0000313" key="3">
    <source>
        <dbReference type="Proteomes" id="UP001064489"/>
    </source>
</evidence>
<dbReference type="InterPro" id="IPR038765">
    <property type="entry name" value="Papain-like_cys_pep_sf"/>
</dbReference>
<proteinExistence type="predicted"/>
<evidence type="ECO:0000256" key="1">
    <source>
        <dbReference type="SAM" id="MobiDB-lite"/>
    </source>
</evidence>
<dbReference type="Proteomes" id="UP001064489">
    <property type="component" value="Chromosome 2"/>
</dbReference>
<feature type="region of interest" description="Disordered" evidence="1">
    <location>
        <begin position="294"/>
        <end position="325"/>
    </location>
</feature>
<evidence type="ECO:0008006" key="4">
    <source>
        <dbReference type="Google" id="ProtNLM"/>
    </source>
</evidence>